<reference evidence="2 3" key="1">
    <citation type="journal article" date="2019" name="G3 (Bethesda)">
        <title>Sequencing of a Wild Apple (Malus baccata) Genome Unravels the Differences Between Cultivated and Wild Apple Species Regarding Disease Resistance and Cold Tolerance.</title>
        <authorList>
            <person name="Chen X."/>
        </authorList>
    </citation>
    <scope>NUCLEOTIDE SEQUENCE [LARGE SCALE GENOMIC DNA]</scope>
    <source>
        <strain evidence="3">cv. Shandingzi</strain>
        <tissue evidence="2">Leaves</tissue>
    </source>
</reference>
<dbReference type="EMBL" id="VIEB01000799">
    <property type="protein sequence ID" value="TQD80615.1"/>
    <property type="molecule type" value="Genomic_DNA"/>
</dbReference>
<organism evidence="2 3">
    <name type="scientific">Malus baccata</name>
    <name type="common">Siberian crab apple</name>
    <name type="synonym">Pyrus baccata</name>
    <dbReference type="NCBI Taxonomy" id="106549"/>
    <lineage>
        <taxon>Eukaryota</taxon>
        <taxon>Viridiplantae</taxon>
        <taxon>Streptophyta</taxon>
        <taxon>Embryophyta</taxon>
        <taxon>Tracheophyta</taxon>
        <taxon>Spermatophyta</taxon>
        <taxon>Magnoliopsida</taxon>
        <taxon>eudicotyledons</taxon>
        <taxon>Gunneridae</taxon>
        <taxon>Pentapetalae</taxon>
        <taxon>rosids</taxon>
        <taxon>fabids</taxon>
        <taxon>Rosales</taxon>
        <taxon>Rosaceae</taxon>
        <taxon>Amygdaloideae</taxon>
        <taxon>Maleae</taxon>
        <taxon>Malus</taxon>
    </lineage>
</organism>
<keyword evidence="3" id="KW-1185">Reference proteome</keyword>
<accession>A0A540L2E3</accession>
<proteinExistence type="predicted"/>
<dbReference type="Proteomes" id="UP000315295">
    <property type="component" value="Unassembled WGS sequence"/>
</dbReference>
<evidence type="ECO:0000256" key="1">
    <source>
        <dbReference type="SAM" id="MobiDB-lite"/>
    </source>
</evidence>
<gene>
    <name evidence="2" type="ORF">C1H46_033794</name>
</gene>
<dbReference type="AlphaFoldDB" id="A0A540L2E3"/>
<comment type="caution">
    <text evidence="2">The sequence shown here is derived from an EMBL/GenBank/DDBJ whole genome shotgun (WGS) entry which is preliminary data.</text>
</comment>
<feature type="region of interest" description="Disordered" evidence="1">
    <location>
        <begin position="86"/>
        <end position="132"/>
    </location>
</feature>
<feature type="compositionally biased region" description="Polar residues" evidence="1">
    <location>
        <begin position="118"/>
        <end position="132"/>
    </location>
</feature>
<name>A0A540L2E3_MALBA</name>
<sequence length="132" mass="14537">MTSMETQPSSSCSLIVAMREREFEKLRSNLLDLDEREQNNAKELRIGSKVGRSSFCSISPKPEFCKDFPRTCTTWQQNAIPKRPCFVSSSLQQRREPSPDPSEPSAAALKHLSDSDNKGNASSTEPGATAGT</sequence>
<protein>
    <submittedName>
        <fullName evidence="2">Uncharacterized protein</fullName>
    </submittedName>
</protein>
<evidence type="ECO:0000313" key="3">
    <source>
        <dbReference type="Proteomes" id="UP000315295"/>
    </source>
</evidence>
<evidence type="ECO:0000313" key="2">
    <source>
        <dbReference type="EMBL" id="TQD80615.1"/>
    </source>
</evidence>